<gene>
    <name evidence="1" type="ORF">EURHEDRAFT_279543</name>
</gene>
<dbReference type="AlphaFoldDB" id="A0A017S1K3"/>
<proteinExistence type="predicted"/>
<dbReference type="GeneID" id="63693309"/>
<evidence type="ECO:0000313" key="2">
    <source>
        <dbReference type="Proteomes" id="UP000019804"/>
    </source>
</evidence>
<evidence type="ECO:0000313" key="1">
    <source>
        <dbReference type="EMBL" id="EYE90832.1"/>
    </source>
</evidence>
<dbReference type="Proteomes" id="UP000019804">
    <property type="component" value="Unassembled WGS sequence"/>
</dbReference>
<name>A0A017S1K3_ASPRC</name>
<accession>A0A017S1K3</accession>
<sequence>MADYQLIGLFTAHHPEYKSPISTPTQKSPTQPGLVSHISTIYVCFAPTLTQVKR</sequence>
<keyword evidence="2" id="KW-1185">Reference proteome</keyword>
<dbReference type="RefSeq" id="XP_040634522.1">
    <property type="nucleotide sequence ID" value="XM_040778185.1"/>
</dbReference>
<reference evidence="2" key="1">
    <citation type="journal article" date="2014" name="Nat. Commun.">
        <title>Genomic adaptations of the halophilic Dead Sea filamentous fungus Eurotium rubrum.</title>
        <authorList>
            <person name="Kis-Papo T."/>
            <person name="Weig A.R."/>
            <person name="Riley R."/>
            <person name="Persoh D."/>
            <person name="Salamov A."/>
            <person name="Sun H."/>
            <person name="Lipzen A."/>
            <person name="Wasser S.P."/>
            <person name="Rambold G."/>
            <person name="Grigoriev I.V."/>
            <person name="Nevo E."/>
        </authorList>
    </citation>
    <scope>NUCLEOTIDE SEQUENCE [LARGE SCALE GENOMIC DNA]</scope>
    <source>
        <strain evidence="2">CBS 135680</strain>
    </source>
</reference>
<dbReference type="EMBL" id="KK088452">
    <property type="protein sequence ID" value="EYE90832.1"/>
    <property type="molecule type" value="Genomic_DNA"/>
</dbReference>
<organism evidence="1 2">
    <name type="scientific">Aspergillus ruber (strain CBS 135680)</name>
    <dbReference type="NCBI Taxonomy" id="1388766"/>
    <lineage>
        <taxon>Eukaryota</taxon>
        <taxon>Fungi</taxon>
        <taxon>Dikarya</taxon>
        <taxon>Ascomycota</taxon>
        <taxon>Pezizomycotina</taxon>
        <taxon>Eurotiomycetes</taxon>
        <taxon>Eurotiomycetidae</taxon>
        <taxon>Eurotiales</taxon>
        <taxon>Aspergillaceae</taxon>
        <taxon>Aspergillus</taxon>
        <taxon>Aspergillus subgen. Aspergillus</taxon>
    </lineage>
</organism>
<dbReference type="HOGENOM" id="CLU_3049949_0_0_1"/>
<protein>
    <submittedName>
        <fullName evidence="1">Uncharacterized protein</fullName>
    </submittedName>
</protein>